<accession>A0AAW0DQ16</accession>
<feature type="transmembrane region" description="Helical" evidence="1">
    <location>
        <begin position="366"/>
        <end position="383"/>
    </location>
</feature>
<dbReference type="EMBL" id="JAYKXP010000009">
    <property type="protein sequence ID" value="KAK7054557.1"/>
    <property type="molecule type" value="Genomic_DNA"/>
</dbReference>
<name>A0AAW0DQ16_9AGAR</name>
<sequence>MPTHLTNDSLRYLLSDRVAAPAFLTTSFAFAVVIYGLTLLIRGVDLWLHLAATATVFNSTVPGVPSDSFKYGIAFNESLCTPLDIEIGGCLVGQDSGWAASTPSVQQSGWLIASNVSSSVIFHSGQEPLFVVTIHDEEDLAAIVPVKSNETSVWSAPSFGIRAKCKNITPQCVPQRGVYNCSAAGYPFLPFNNSNIGYVSNERIPGHIMAKIGDKIVGGNNGPVDAGPGVFPLNPQSVGVQFEWFILNSDTATLTPNEEFSNTPFDAVGVNSDHSNNFANADPSKSGTYHAFADCEMAFYNLTIRYDMGVYNLDGTPEPSNGPFTATMWGPLLNQMINTHLHANLQGRLLAPISQERIMAAVSQEISRLSLAVFAGAVINAPVHNLSFHHSDLVGRYPIAPVIAYTVLLFVYSFVSIGIFVWASIMKTRIVQAPDGTKATSMELTQLQLTDPMMIVAMTFPPANGQDTIHTDPLNSFVEDPNTPRLVVTTEDGPTSDRQFKVRQRIGFNKEGEDAS</sequence>
<reference evidence="2 3" key="1">
    <citation type="submission" date="2024-01" db="EMBL/GenBank/DDBJ databases">
        <title>A draft genome for a cacao thread blight-causing isolate of Paramarasmius palmivorus.</title>
        <authorList>
            <person name="Baruah I.K."/>
            <person name="Bukari Y."/>
            <person name="Amoako-Attah I."/>
            <person name="Meinhardt L.W."/>
            <person name="Bailey B.A."/>
            <person name="Cohen S.P."/>
        </authorList>
    </citation>
    <scope>NUCLEOTIDE SEQUENCE [LARGE SCALE GENOMIC DNA]</scope>
    <source>
        <strain evidence="2 3">GH-12</strain>
    </source>
</reference>
<organism evidence="2 3">
    <name type="scientific">Paramarasmius palmivorus</name>
    <dbReference type="NCBI Taxonomy" id="297713"/>
    <lineage>
        <taxon>Eukaryota</taxon>
        <taxon>Fungi</taxon>
        <taxon>Dikarya</taxon>
        <taxon>Basidiomycota</taxon>
        <taxon>Agaricomycotina</taxon>
        <taxon>Agaricomycetes</taxon>
        <taxon>Agaricomycetidae</taxon>
        <taxon>Agaricales</taxon>
        <taxon>Marasmiineae</taxon>
        <taxon>Marasmiaceae</taxon>
        <taxon>Paramarasmius</taxon>
    </lineage>
</organism>
<keyword evidence="1" id="KW-0812">Transmembrane</keyword>
<proteinExistence type="predicted"/>
<evidence type="ECO:0000313" key="3">
    <source>
        <dbReference type="Proteomes" id="UP001383192"/>
    </source>
</evidence>
<feature type="transmembrane region" description="Helical" evidence="1">
    <location>
        <begin position="403"/>
        <end position="423"/>
    </location>
</feature>
<comment type="caution">
    <text evidence="2">The sequence shown here is derived from an EMBL/GenBank/DDBJ whole genome shotgun (WGS) entry which is preliminary data.</text>
</comment>
<evidence type="ECO:0000256" key="1">
    <source>
        <dbReference type="SAM" id="Phobius"/>
    </source>
</evidence>
<dbReference type="Proteomes" id="UP001383192">
    <property type="component" value="Unassembled WGS sequence"/>
</dbReference>
<protein>
    <submittedName>
        <fullName evidence="2">Uncharacterized protein</fullName>
    </submittedName>
</protein>
<feature type="transmembrane region" description="Helical" evidence="1">
    <location>
        <begin position="20"/>
        <end position="41"/>
    </location>
</feature>
<dbReference type="AlphaFoldDB" id="A0AAW0DQ16"/>
<keyword evidence="3" id="KW-1185">Reference proteome</keyword>
<keyword evidence="1" id="KW-1133">Transmembrane helix</keyword>
<keyword evidence="1" id="KW-0472">Membrane</keyword>
<evidence type="ECO:0000313" key="2">
    <source>
        <dbReference type="EMBL" id="KAK7054557.1"/>
    </source>
</evidence>
<gene>
    <name evidence="2" type="ORF">VNI00_003756</name>
</gene>